<dbReference type="EMBL" id="JADCUA010000001">
    <property type="protein sequence ID" value="KAH9844067.1"/>
    <property type="molecule type" value="Genomic_DNA"/>
</dbReference>
<evidence type="ECO:0000259" key="2">
    <source>
        <dbReference type="SMART" id="SM01273"/>
    </source>
</evidence>
<accession>A0ABQ8KXN6</accession>
<protein>
    <recommendedName>
        <fullName evidence="2">WIBG Mago-binding domain-containing protein</fullName>
    </recommendedName>
</protein>
<organism evidence="3 4">
    <name type="scientific">Rhodofomes roseus</name>
    <dbReference type="NCBI Taxonomy" id="34475"/>
    <lineage>
        <taxon>Eukaryota</taxon>
        <taxon>Fungi</taxon>
        <taxon>Dikarya</taxon>
        <taxon>Basidiomycota</taxon>
        <taxon>Agaricomycotina</taxon>
        <taxon>Agaricomycetes</taxon>
        <taxon>Polyporales</taxon>
        <taxon>Rhodofomes</taxon>
    </lineage>
</organism>
<evidence type="ECO:0000256" key="1">
    <source>
        <dbReference type="SAM" id="MobiDB-lite"/>
    </source>
</evidence>
<feature type="compositionally biased region" description="Basic and acidic residues" evidence="1">
    <location>
        <begin position="81"/>
        <end position="91"/>
    </location>
</feature>
<feature type="compositionally biased region" description="Basic and acidic residues" evidence="1">
    <location>
        <begin position="167"/>
        <end position="176"/>
    </location>
</feature>
<dbReference type="PANTHER" id="PTHR22959:SF0">
    <property type="entry name" value="PARTNER OF Y14 AND MAGO"/>
    <property type="match status" value="1"/>
</dbReference>
<feature type="compositionally biased region" description="Basic and acidic residues" evidence="1">
    <location>
        <begin position="206"/>
        <end position="219"/>
    </location>
</feature>
<name>A0ABQ8KXN6_9APHY</name>
<evidence type="ECO:0000313" key="3">
    <source>
        <dbReference type="EMBL" id="KAH9844067.1"/>
    </source>
</evidence>
<dbReference type="Pfam" id="PF09282">
    <property type="entry name" value="Mago-bind"/>
    <property type="match status" value="1"/>
</dbReference>
<dbReference type="GeneID" id="72007571"/>
<dbReference type="SUPFAM" id="SSF101931">
    <property type="entry name" value="Pym (Within the bgcn gene intron protein, WIBG), N-terminal domain"/>
    <property type="match status" value="1"/>
</dbReference>
<dbReference type="Proteomes" id="UP000814176">
    <property type="component" value="Unassembled WGS sequence"/>
</dbReference>
<dbReference type="PANTHER" id="PTHR22959">
    <property type="entry name" value="PYM PROTEIN"/>
    <property type="match status" value="1"/>
</dbReference>
<gene>
    <name evidence="3" type="ORF">C8Q71DRAFT_852579</name>
</gene>
<feature type="region of interest" description="Disordered" evidence="1">
    <location>
        <begin position="81"/>
        <end position="241"/>
    </location>
</feature>
<reference evidence="3 4" key="1">
    <citation type="journal article" date="2021" name="Environ. Microbiol.">
        <title>Gene family expansions and transcriptome signatures uncover fungal adaptations to wood decay.</title>
        <authorList>
            <person name="Hage H."/>
            <person name="Miyauchi S."/>
            <person name="Viragh M."/>
            <person name="Drula E."/>
            <person name="Min B."/>
            <person name="Chaduli D."/>
            <person name="Navarro D."/>
            <person name="Favel A."/>
            <person name="Norest M."/>
            <person name="Lesage-Meessen L."/>
            <person name="Balint B."/>
            <person name="Merenyi Z."/>
            <person name="de Eugenio L."/>
            <person name="Morin E."/>
            <person name="Martinez A.T."/>
            <person name="Baldrian P."/>
            <person name="Stursova M."/>
            <person name="Martinez M.J."/>
            <person name="Novotny C."/>
            <person name="Magnuson J.K."/>
            <person name="Spatafora J.W."/>
            <person name="Maurice S."/>
            <person name="Pangilinan J."/>
            <person name="Andreopoulos W."/>
            <person name="LaButti K."/>
            <person name="Hundley H."/>
            <person name="Na H."/>
            <person name="Kuo A."/>
            <person name="Barry K."/>
            <person name="Lipzen A."/>
            <person name="Henrissat B."/>
            <person name="Riley R."/>
            <person name="Ahrendt S."/>
            <person name="Nagy L.G."/>
            <person name="Grigoriev I.V."/>
            <person name="Martin F."/>
            <person name="Rosso M.N."/>
        </authorList>
    </citation>
    <scope>NUCLEOTIDE SEQUENCE [LARGE SCALE GENOMIC DNA]</scope>
    <source>
        <strain evidence="3 4">CIRM-BRFM 1785</strain>
    </source>
</reference>
<evidence type="ECO:0000313" key="4">
    <source>
        <dbReference type="Proteomes" id="UP000814176"/>
    </source>
</evidence>
<keyword evidence="4" id="KW-1185">Reference proteome</keyword>
<feature type="compositionally biased region" description="Basic and acidic residues" evidence="1">
    <location>
        <begin position="232"/>
        <end position="241"/>
    </location>
</feature>
<comment type="caution">
    <text evidence="3">The sequence shown here is derived from an EMBL/GenBank/DDBJ whole genome shotgun (WGS) entry which is preliminary data.</text>
</comment>
<dbReference type="InterPro" id="IPR015362">
    <property type="entry name" value="WIBG_mago-bd"/>
</dbReference>
<dbReference type="InterPro" id="IPR036348">
    <property type="entry name" value="WIBG_N_sf"/>
</dbReference>
<sequence>MYAASAAITDPASPAIASFTAASRLRTDSRLPSSLALIVEIALSVAVAARAPHADMSKPAIVPDTTVAGIAVDPRTLDRVIPESRRPDGSVRKQIKIRPGFTPQEDVRRFRGSRQQQLDTHALPKGHIIGWTPPPTSSAPKPGAAPSTAQSKAAKKNEKRKEKRKEKRETEPVKDSWEDEDEELPGTGAQDGSHSADKPNLAMAPETKKSAAVKERVEKGTTSPTTEGDDQLAEKLEKLEV</sequence>
<proteinExistence type="predicted"/>
<feature type="domain" description="WIBG Mago-binding" evidence="2">
    <location>
        <begin position="77"/>
        <end position="103"/>
    </location>
</feature>
<dbReference type="SMART" id="SM01273">
    <property type="entry name" value="Mago-bind"/>
    <property type="match status" value="1"/>
</dbReference>
<dbReference type="RefSeq" id="XP_047784877.1">
    <property type="nucleotide sequence ID" value="XM_047926839.1"/>
</dbReference>
<dbReference type="InterPro" id="IPR039333">
    <property type="entry name" value="PYM1"/>
</dbReference>